<evidence type="ECO:0000313" key="4">
    <source>
        <dbReference type="EMBL" id="SDH63129.1"/>
    </source>
</evidence>
<accession>A0A1G8E0A5</accession>
<feature type="region of interest" description="Disordered" evidence="1">
    <location>
        <begin position="128"/>
        <end position="158"/>
    </location>
</feature>
<protein>
    <submittedName>
        <fullName evidence="4">Stage II sporulation protein D</fullName>
    </submittedName>
</protein>
<dbReference type="NCBIfam" id="TIGR02669">
    <property type="entry name" value="SpoIID_LytB"/>
    <property type="match status" value="1"/>
</dbReference>
<dbReference type="GO" id="GO:0030435">
    <property type="term" value="P:sporulation resulting in formation of a cellular spore"/>
    <property type="evidence" value="ECO:0007669"/>
    <property type="project" value="InterPro"/>
</dbReference>
<dbReference type="OrthoDB" id="9794671at2"/>
<name>A0A1G8E0A5_9BACI</name>
<reference evidence="4 5" key="1">
    <citation type="submission" date="2016-10" db="EMBL/GenBank/DDBJ databases">
        <authorList>
            <person name="de Groot N.N."/>
        </authorList>
    </citation>
    <scope>NUCLEOTIDE SEQUENCE [LARGE SCALE GENOMIC DNA]</scope>
    <source>
        <strain evidence="5">P4B,CCM 7963,CECT 7998,DSM 25260,IBRC-M 10614,KCTC 13821</strain>
    </source>
</reference>
<dbReference type="InterPro" id="IPR051922">
    <property type="entry name" value="Bact_Sporulation_Assoc"/>
</dbReference>
<dbReference type="RefSeq" id="WP_091580833.1">
    <property type="nucleotide sequence ID" value="NZ_FNDU01000002.1"/>
</dbReference>
<dbReference type="InterPro" id="IPR013693">
    <property type="entry name" value="SpoIID/LytB_N"/>
</dbReference>
<dbReference type="EMBL" id="FNDU01000002">
    <property type="protein sequence ID" value="SDH63129.1"/>
    <property type="molecule type" value="Genomic_DNA"/>
</dbReference>
<feature type="domain" description="Sporulation stage II protein D amidase enhancer LytB N-terminal" evidence="3">
    <location>
        <begin position="161"/>
        <end position="242"/>
    </location>
</feature>
<keyword evidence="5" id="KW-1185">Reference proteome</keyword>
<dbReference type="STRING" id="930129.SAMN05216352_10221"/>
<evidence type="ECO:0000256" key="2">
    <source>
        <dbReference type="SAM" id="SignalP"/>
    </source>
</evidence>
<sequence>MYKNMIGALLSVPLLAWSAGGADAAQPENLYDEPMTIKLIPSHNFNVNIHGSYELIDLEDGESVEIDNDLQFRYGTEKVTIKLSDDVSETSSEGYVLQEDGPSSSNYVAISSVERAGTSFQETNYRGSFIIEPEKKRDPGGADDAEEQNKDNDDEEKTVDRLQLYNILDLEDYLKGVVPYEMSASWPSEALKAQAIAARNYAKVNMDANDFLYDTVTHQVYHGLSGEASASNAAIRDTEGLYAVHNGSLIYTYFHASSGGYTENSENVWSNEVPYIRAVDDPYDTHSANSNTSWTVDLSREDADDAIFPSSNWELTELVIIEKSNAGRVQKMRATGSNRETGEEQVKTLPENSSPDSLRWSLGTTLKSTMFDLSEKESSGVTVKTADGTEESYDSAIGMEMRLGDGSDEVVSYANLAVRTSGGVEYVGTAPSSYTIEGKGYGHGLGMSQWGAYKMAQDGHSFREILKHYYTDIDILER</sequence>
<dbReference type="PANTHER" id="PTHR30032">
    <property type="entry name" value="N-ACETYLMURAMOYL-L-ALANINE AMIDASE-RELATED"/>
    <property type="match status" value="1"/>
</dbReference>
<dbReference type="GO" id="GO:0030288">
    <property type="term" value="C:outer membrane-bounded periplasmic space"/>
    <property type="evidence" value="ECO:0007669"/>
    <property type="project" value="TreeGrafter"/>
</dbReference>
<feature type="compositionally biased region" description="Acidic residues" evidence="1">
    <location>
        <begin position="141"/>
        <end position="157"/>
    </location>
</feature>
<feature type="region of interest" description="Disordered" evidence="1">
    <location>
        <begin position="333"/>
        <end position="359"/>
    </location>
</feature>
<organism evidence="4 5">
    <name type="scientific">Alteribacillus bidgolensis</name>
    <dbReference type="NCBI Taxonomy" id="930129"/>
    <lineage>
        <taxon>Bacteria</taxon>
        <taxon>Bacillati</taxon>
        <taxon>Bacillota</taxon>
        <taxon>Bacilli</taxon>
        <taxon>Bacillales</taxon>
        <taxon>Bacillaceae</taxon>
        <taxon>Alteribacillus</taxon>
    </lineage>
</organism>
<dbReference type="InterPro" id="IPR013486">
    <property type="entry name" value="SpoIID/LytB"/>
</dbReference>
<evidence type="ECO:0000256" key="1">
    <source>
        <dbReference type="SAM" id="MobiDB-lite"/>
    </source>
</evidence>
<dbReference type="Proteomes" id="UP000199017">
    <property type="component" value="Unassembled WGS sequence"/>
</dbReference>
<dbReference type="Pfam" id="PF08486">
    <property type="entry name" value="SpoIID"/>
    <property type="match status" value="1"/>
</dbReference>
<evidence type="ECO:0000313" key="5">
    <source>
        <dbReference type="Proteomes" id="UP000199017"/>
    </source>
</evidence>
<evidence type="ECO:0000259" key="3">
    <source>
        <dbReference type="Pfam" id="PF08486"/>
    </source>
</evidence>
<gene>
    <name evidence="4" type="ORF">SAMN05216352_10221</name>
</gene>
<dbReference type="AlphaFoldDB" id="A0A1G8E0A5"/>
<feature type="compositionally biased region" description="Polar residues" evidence="1">
    <location>
        <begin position="350"/>
        <end position="359"/>
    </location>
</feature>
<dbReference type="PANTHER" id="PTHR30032:SF4">
    <property type="entry name" value="AMIDASE ENHANCER"/>
    <property type="match status" value="1"/>
</dbReference>
<proteinExistence type="predicted"/>
<feature type="chain" id="PRO_5011655289" evidence="2">
    <location>
        <begin position="25"/>
        <end position="478"/>
    </location>
</feature>
<feature type="signal peptide" evidence="2">
    <location>
        <begin position="1"/>
        <end position="24"/>
    </location>
</feature>
<keyword evidence="2" id="KW-0732">Signal</keyword>